<comment type="caution">
    <text evidence="1">The sequence shown here is derived from an EMBL/GenBank/DDBJ whole genome shotgun (WGS) entry which is preliminary data.</text>
</comment>
<name>A0A502GMT4_9BACT</name>
<dbReference type="EMBL" id="RCYZ01000009">
    <property type="protein sequence ID" value="TPG62296.1"/>
    <property type="molecule type" value="Genomic_DNA"/>
</dbReference>
<keyword evidence="2" id="KW-1185">Reference proteome</keyword>
<dbReference type="OrthoDB" id="9998414at2"/>
<protein>
    <submittedName>
        <fullName evidence="1">Uncharacterized protein</fullName>
    </submittedName>
</protein>
<sequence length="72" mass="7717">MKTLGKLFLLLSFVVIGRWSRPNPPVIVTTFGELTAPANQRAAANRAPVLLVRHTEPAGSQQAAFSSALALF</sequence>
<dbReference type="RefSeq" id="WP_140469033.1">
    <property type="nucleotide sequence ID" value="NZ_RCYZ01000009.1"/>
</dbReference>
<dbReference type="AlphaFoldDB" id="A0A502GMT4"/>
<gene>
    <name evidence="1" type="ORF">EAH73_19040</name>
</gene>
<accession>A0A502GMT4</accession>
<dbReference type="Proteomes" id="UP000317646">
    <property type="component" value="Unassembled WGS sequence"/>
</dbReference>
<evidence type="ECO:0000313" key="1">
    <source>
        <dbReference type="EMBL" id="TPG62296.1"/>
    </source>
</evidence>
<reference evidence="1 2" key="1">
    <citation type="journal article" date="2019" name="Environ. Microbiol.">
        <title>Species interactions and distinct microbial communities in high Arctic permafrost affected cryosols are associated with the CH4 and CO2 gas fluxes.</title>
        <authorList>
            <person name="Altshuler I."/>
            <person name="Hamel J."/>
            <person name="Turney S."/>
            <person name="Magnuson E."/>
            <person name="Levesque R."/>
            <person name="Greer C."/>
            <person name="Whyte L.G."/>
        </authorList>
    </citation>
    <scope>NUCLEOTIDE SEQUENCE [LARGE SCALE GENOMIC DNA]</scope>
    <source>
        <strain evidence="1 2">S9.2P</strain>
    </source>
</reference>
<evidence type="ECO:0000313" key="2">
    <source>
        <dbReference type="Proteomes" id="UP000317646"/>
    </source>
</evidence>
<proteinExistence type="predicted"/>
<organism evidence="1 2">
    <name type="scientific">Hymenobacter nivis</name>
    <dbReference type="NCBI Taxonomy" id="1850093"/>
    <lineage>
        <taxon>Bacteria</taxon>
        <taxon>Pseudomonadati</taxon>
        <taxon>Bacteroidota</taxon>
        <taxon>Cytophagia</taxon>
        <taxon>Cytophagales</taxon>
        <taxon>Hymenobacteraceae</taxon>
        <taxon>Hymenobacter</taxon>
    </lineage>
</organism>